<feature type="non-terminal residue" evidence="6">
    <location>
        <position position="321"/>
    </location>
</feature>
<dbReference type="PANTHER" id="PTHR46160">
    <property type="entry name" value="ALPHA-TECTORIN-RELATED"/>
    <property type="match status" value="1"/>
</dbReference>
<evidence type="ECO:0000256" key="2">
    <source>
        <dbReference type="ARBA" id="ARBA00022729"/>
    </source>
</evidence>
<accession>C3ZBG3</accession>
<dbReference type="InParanoid" id="C3ZBG3"/>
<dbReference type="PANTHER" id="PTHR46160:SF8">
    <property type="entry name" value="VWFD DOMAIN-CONTAINING PROTEIN"/>
    <property type="match status" value="1"/>
</dbReference>
<dbReference type="STRING" id="7739.C3ZBG3"/>
<organism>
    <name type="scientific">Branchiostoma floridae</name>
    <name type="common">Florida lancelet</name>
    <name type="synonym">Amphioxus</name>
    <dbReference type="NCBI Taxonomy" id="7739"/>
    <lineage>
        <taxon>Eukaryota</taxon>
        <taxon>Metazoa</taxon>
        <taxon>Chordata</taxon>
        <taxon>Cephalochordata</taxon>
        <taxon>Leptocardii</taxon>
        <taxon>Amphioxiformes</taxon>
        <taxon>Branchiostomatidae</taxon>
        <taxon>Branchiostoma</taxon>
    </lineage>
</organism>
<name>C3ZBG3_BRAFL</name>
<comment type="subcellular location">
    <subcellularLocation>
        <location evidence="1">Membrane</location>
    </subcellularLocation>
</comment>
<keyword evidence="2" id="KW-0732">Signal</keyword>
<dbReference type="Pfam" id="PF08742">
    <property type="entry name" value="C8"/>
    <property type="match status" value="1"/>
</dbReference>
<sequence>CSASGDPHYRTFDGRRHHFQGPCRYTFAKDCGDSSAFAVETQNVPLTRKPSVAVVREVYVKAYGIEIGILQRKKITVNGERTSLPISAAGGDIKVRLSGRYVWVQLKDLCVDVFYDGRHRIKVEVPDNYKDSMCGLCGNFNDNRGDDYIKADGTTAPNWTEFGNSHVTDISTCPGGDIGPTTDVAHPECDDSLNAAVSASDKCGLLQDSAGPFAVVHGHVDPSGAFEDCVWDMCARDGDILGLCENLEAYADASRDAGVGVFAWRTADRCPLECPENSAYSTCTSACPATCTTSAPESCSRGCVEGCECDEGFVLSGLACV</sequence>
<dbReference type="InterPro" id="IPR036084">
    <property type="entry name" value="Ser_inhib-like_sf"/>
</dbReference>
<dbReference type="InterPro" id="IPR052749">
    <property type="entry name" value="Alpha-tectorin"/>
</dbReference>
<proteinExistence type="predicted"/>
<evidence type="ECO:0000313" key="6">
    <source>
        <dbReference type="EMBL" id="EEN50200.1"/>
    </source>
</evidence>
<evidence type="ECO:0000256" key="1">
    <source>
        <dbReference type="ARBA" id="ARBA00004370"/>
    </source>
</evidence>
<dbReference type="eggNOG" id="KOG1216">
    <property type="taxonomic scope" value="Eukaryota"/>
</dbReference>
<feature type="non-terminal residue" evidence="6">
    <location>
        <position position="1"/>
    </location>
</feature>
<keyword evidence="3" id="KW-0472">Membrane</keyword>
<evidence type="ECO:0000256" key="4">
    <source>
        <dbReference type="ARBA" id="ARBA00023157"/>
    </source>
</evidence>
<keyword evidence="4" id="KW-1015">Disulfide bond</keyword>
<dbReference type="InterPro" id="IPR002919">
    <property type="entry name" value="TIL_dom"/>
</dbReference>
<dbReference type="AlphaFoldDB" id="C3ZBG3"/>
<dbReference type="PROSITE" id="PS51233">
    <property type="entry name" value="VWFD"/>
    <property type="match status" value="1"/>
</dbReference>
<evidence type="ECO:0000259" key="5">
    <source>
        <dbReference type="PROSITE" id="PS51233"/>
    </source>
</evidence>
<dbReference type="InterPro" id="IPR014853">
    <property type="entry name" value="VWF/SSPO/ZAN-like_Cys-rich_dom"/>
</dbReference>
<gene>
    <name evidence="6" type="ORF">BRAFLDRAFT_186531</name>
</gene>
<reference evidence="6" key="1">
    <citation type="journal article" date="2008" name="Nature">
        <title>The amphioxus genome and the evolution of the chordate karyotype.</title>
        <authorList>
            <consortium name="US DOE Joint Genome Institute (JGI-PGF)"/>
            <person name="Putnam N.H."/>
            <person name="Butts T."/>
            <person name="Ferrier D.E.K."/>
            <person name="Furlong R.F."/>
            <person name="Hellsten U."/>
            <person name="Kawashima T."/>
            <person name="Robinson-Rechavi M."/>
            <person name="Shoguchi E."/>
            <person name="Terry A."/>
            <person name="Yu J.-K."/>
            <person name="Benito-Gutierrez E.L."/>
            <person name="Dubchak I."/>
            <person name="Garcia-Fernandez J."/>
            <person name="Gibson-Brown J.J."/>
            <person name="Grigoriev I.V."/>
            <person name="Horton A.C."/>
            <person name="de Jong P.J."/>
            <person name="Jurka J."/>
            <person name="Kapitonov V.V."/>
            <person name="Kohara Y."/>
            <person name="Kuroki Y."/>
            <person name="Lindquist E."/>
            <person name="Lucas S."/>
            <person name="Osoegawa K."/>
            <person name="Pennacchio L.A."/>
            <person name="Salamov A.A."/>
            <person name="Satou Y."/>
            <person name="Sauka-Spengler T."/>
            <person name="Schmutz J."/>
            <person name="Shin-I T."/>
            <person name="Toyoda A."/>
            <person name="Bronner-Fraser M."/>
            <person name="Fujiyama A."/>
            <person name="Holland L.Z."/>
            <person name="Holland P.W.H."/>
            <person name="Satoh N."/>
            <person name="Rokhsar D.S."/>
        </authorList>
    </citation>
    <scope>NUCLEOTIDE SEQUENCE [LARGE SCALE GENOMIC DNA]</scope>
    <source>
        <strain evidence="6">S238N-H82</strain>
        <tissue evidence="6">Testes</tissue>
    </source>
</reference>
<dbReference type="SMART" id="SM00832">
    <property type="entry name" value="C8"/>
    <property type="match status" value="1"/>
</dbReference>
<dbReference type="EMBL" id="GG666603">
    <property type="protein sequence ID" value="EEN50200.1"/>
    <property type="molecule type" value="Genomic_DNA"/>
</dbReference>
<dbReference type="Pfam" id="PF01826">
    <property type="entry name" value="TIL"/>
    <property type="match status" value="1"/>
</dbReference>
<dbReference type="SUPFAM" id="SSF57567">
    <property type="entry name" value="Serine protease inhibitors"/>
    <property type="match status" value="1"/>
</dbReference>
<dbReference type="SMART" id="SM00216">
    <property type="entry name" value="VWD"/>
    <property type="match status" value="1"/>
</dbReference>
<dbReference type="FunFam" id="2.10.25.10:FF:000055">
    <property type="entry name" value="alpha-tectorin isoform X1"/>
    <property type="match status" value="1"/>
</dbReference>
<dbReference type="Gene3D" id="2.10.25.10">
    <property type="entry name" value="Laminin"/>
    <property type="match status" value="1"/>
</dbReference>
<dbReference type="GO" id="GO:0016020">
    <property type="term" value="C:membrane"/>
    <property type="evidence" value="ECO:0007669"/>
    <property type="project" value="UniProtKB-SubCell"/>
</dbReference>
<dbReference type="CDD" id="cd19941">
    <property type="entry name" value="TIL"/>
    <property type="match status" value="1"/>
</dbReference>
<evidence type="ECO:0000256" key="3">
    <source>
        <dbReference type="ARBA" id="ARBA00023136"/>
    </source>
</evidence>
<protein>
    <recommendedName>
        <fullName evidence="5">VWFD domain-containing protein</fullName>
    </recommendedName>
</protein>
<feature type="domain" description="VWFD" evidence="5">
    <location>
        <begin position="1"/>
        <end position="174"/>
    </location>
</feature>
<dbReference type="InterPro" id="IPR001846">
    <property type="entry name" value="VWF_type-D"/>
</dbReference>
<dbReference type="Pfam" id="PF00094">
    <property type="entry name" value="VWD"/>
    <property type="match status" value="1"/>
</dbReference>